<accession>A0ABM7PDY2</accession>
<dbReference type="Proteomes" id="UP001320148">
    <property type="component" value="Chromosome"/>
</dbReference>
<keyword evidence="2" id="KW-1134">Transmembrane beta strand</keyword>
<dbReference type="SUPFAM" id="SSF56954">
    <property type="entry name" value="Outer membrane efflux proteins (OEP)"/>
    <property type="match status" value="1"/>
</dbReference>
<evidence type="ECO:0000256" key="1">
    <source>
        <dbReference type="ARBA" id="ARBA00007613"/>
    </source>
</evidence>
<dbReference type="RefSeq" id="WP_236891553.1">
    <property type="nucleotide sequence ID" value="NZ_AP024488.1"/>
</dbReference>
<feature type="chain" id="PRO_5044996775" evidence="2">
    <location>
        <begin position="22"/>
        <end position="465"/>
    </location>
</feature>
<sequence>MKRLASMVVACVLMISGCSLAPTYKRPEHVTASDWSTIQGEAKAESVKTDQELATDIPWKTFFQSEELQTVVQTALSNNRDLKSAVLSVQKTQALYNIERAKLLPELTAAGSGNYQSDFHGNAGETYQAGLAMPYYEIDFFGRIDSLSDVALNTYLATDEARKSITISLIAQAANAWLQLTGDLQTLALSEESLATRQQTYDLVNKSFENGVATGQDLSQARIALESARVNTILFTRLVQLDKNALVAILGTKGLDGIPMATELEVAAVMEEIPVGLSSEVLLKRPDILGAEYSLKAAGANIGAARAAFYPRIALTGTLGYSSSDLGNLFNSDNAGWGIGPSISIPIFNGGRNKALLKAAKIDQKIAVVQYEKTLQLAFREVADALASRETLGQQLEAQRMLVQASQDAYDLSMKRYNEGVDAFLSVLDAQRSLFASQTAEIDLQRQELANRVSLYKVLGGGLAQ</sequence>
<protein>
    <submittedName>
        <fullName evidence="3">AdeC/adeK/oprM family multidrug efflux complex outer membrane factor</fullName>
    </submittedName>
</protein>
<comment type="subcellular location">
    <subcellularLocation>
        <location evidence="2">Cell membrane</location>
        <topology evidence="2">Lipid-anchor</topology>
    </subcellularLocation>
</comment>
<dbReference type="NCBIfam" id="TIGR01845">
    <property type="entry name" value="outer_NodT"/>
    <property type="match status" value="1"/>
</dbReference>
<dbReference type="EMBL" id="AP024488">
    <property type="protein sequence ID" value="BCS95293.1"/>
    <property type="molecule type" value="Genomic_DNA"/>
</dbReference>
<dbReference type="InterPro" id="IPR003423">
    <property type="entry name" value="OMP_efflux"/>
</dbReference>
<dbReference type="Gene3D" id="1.20.1600.10">
    <property type="entry name" value="Outer membrane efflux proteins (OEP)"/>
    <property type="match status" value="1"/>
</dbReference>
<feature type="signal peptide" evidence="2">
    <location>
        <begin position="1"/>
        <end position="21"/>
    </location>
</feature>
<dbReference type="PANTHER" id="PTHR30203:SF32">
    <property type="entry name" value="CATION EFFLUX SYSTEM PROTEIN CUSC"/>
    <property type="match status" value="1"/>
</dbReference>
<keyword evidence="2" id="KW-0472">Membrane</keyword>
<gene>
    <name evidence="3" type="ORF">DSLASN_09250</name>
</gene>
<keyword evidence="2" id="KW-0449">Lipoprotein</keyword>
<evidence type="ECO:0000313" key="4">
    <source>
        <dbReference type="Proteomes" id="UP001320148"/>
    </source>
</evidence>
<proteinExistence type="inferred from homology"/>
<keyword evidence="2" id="KW-0812">Transmembrane</keyword>
<evidence type="ECO:0000256" key="2">
    <source>
        <dbReference type="RuleBase" id="RU362097"/>
    </source>
</evidence>
<dbReference type="PROSITE" id="PS51257">
    <property type="entry name" value="PROKAR_LIPOPROTEIN"/>
    <property type="match status" value="1"/>
</dbReference>
<dbReference type="PANTHER" id="PTHR30203">
    <property type="entry name" value="OUTER MEMBRANE CATION EFFLUX PROTEIN"/>
    <property type="match status" value="1"/>
</dbReference>
<organism evidence="3 4">
    <name type="scientific">Desulfoluna limicola</name>
    <dbReference type="NCBI Taxonomy" id="2810562"/>
    <lineage>
        <taxon>Bacteria</taxon>
        <taxon>Pseudomonadati</taxon>
        <taxon>Thermodesulfobacteriota</taxon>
        <taxon>Desulfobacteria</taxon>
        <taxon>Desulfobacterales</taxon>
        <taxon>Desulfolunaceae</taxon>
        <taxon>Desulfoluna</taxon>
    </lineage>
</organism>
<keyword evidence="2" id="KW-0564">Palmitate</keyword>
<dbReference type="InterPro" id="IPR010131">
    <property type="entry name" value="MdtP/NodT-like"/>
</dbReference>
<comment type="similarity">
    <text evidence="1 2">Belongs to the outer membrane factor (OMF) (TC 1.B.17) family.</text>
</comment>
<keyword evidence="2" id="KW-0732">Signal</keyword>
<dbReference type="Pfam" id="PF02321">
    <property type="entry name" value="OEP"/>
    <property type="match status" value="2"/>
</dbReference>
<name>A0ABM7PDY2_9BACT</name>
<keyword evidence="4" id="KW-1185">Reference proteome</keyword>
<dbReference type="Gene3D" id="2.20.200.10">
    <property type="entry name" value="Outer membrane efflux proteins (OEP)"/>
    <property type="match status" value="1"/>
</dbReference>
<evidence type="ECO:0000313" key="3">
    <source>
        <dbReference type="EMBL" id="BCS95293.1"/>
    </source>
</evidence>
<reference evidence="3 4" key="1">
    <citation type="submission" date="2021-02" db="EMBL/GenBank/DDBJ databases">
        <title>Complete genome of Desulfoluna sp. strain ASN36.</title>
        <authorList>
            <person name="Takahashi A."/>
            <person name="Kojima H."/>
            <person name="Fukui M."/>
        </authorList>
    </citation>
    <scope>NUCLEOTIDE SEQUENCE [LARGE SCALE GENOMIC DNA]</scope>
    <source>
        <strain evidence="3 4">ASN36</strain>
    </source>
</reference>